<accession>A0ABZ1LSJ5</accession>
<evidence type="ECO:0000313" key="2">
    <source>
        <dbReference type="EMBL" id="WTR67785.1"/>
    </source>
</evidence>
<dbReference type="Proteomes" id="UP001622594">
    <property type="component" value="Chromosome"/>
</dbReference>
<name>A0ABZ1LSJ5_9ACTN</name>
<keyword evidence="4" id="KW-1185">Reference proteome</keyword>
<sequence length="83" mass="9283">MAGLEAAPRLDIDFDQLAAENTERMAQTAAAVERRFAELRDRFRKDAQNRTATPGRPHTPHQQDQAQSAAHQHHNTGNRTPGQ</sequence>
<protein>
    <submittedName>
        <fullName evidence="3">Uncharacterized protein</fullName>
    </submittedName>
</protein>
<feature type="region of interest" description="Disordered" evidence="1">
    <location>
        <begin position="41"/>
        <end position="83"/>
    </location>
</feature>
<evidence type="ECO:0000313" key="4">
    <source>
        <dbReference type="Proteomes" id="UP001622594"/>
    </source>
</evidence>
<dbReference type="EMBL" id="CP108188">
    <property type="protein sequence ID" value="WTR75233.1"/>
    <property type="molecule type" value="Genomic_DNA"/>
</dbReference>
<dbReference type="EMBL" id="CP108188">
    <property type="protein sequence ID" value="WTR67785.1"/>
    <property type="molecule type" value="Genomic_DNA"/>
</dbReference>
<reference evidence="3 4" key="1">
    <citation type="submission" date="2022-10" db="EMBL/GenBank/DDBJ databases">
        <title>The complete genomes of actinobacterial strains from the NBC collection.</title>
        <authorList>
            <person name="Joergensen T.S."/>
            <person name="Alvarez Arevalo M."/>
            <person name="Sterndorff E.B."/>
            <person name="Faurdal D."/>
            <person name="Vuksanovic O."/>
            <person name="Mourched A.-S."/>
            <person name="Charusanti P."/>
            <person name="Shaw S."/>
            <person name="Blin K."/>
            <person name="Weber T."/>
        </authorList>
    </citation>
    <scope>NUCLEOTIDE SEQUENCE [LARGE SCALE GENOMIC DNA]</scope>
    <source>
        <strain evidence="3 4">NBC_00123</strain>
    </source>
</reference>
<organism evidence="3 4">
    <name type="scientific">Streptomyces zaomyceticus</name>
    <dbReference type="NCBI Taxonomy" id="68286"/>
    <lineage>
        <taxon>Bacteria</taxon>
        <taxon>Bacillati</taxon>
        <taxon>Actinomycetota</taxon>
        <taxon>Actinomycetes</taxon>
        <taxon>Kitasatosporales</taxon>
        <taxon>Streptomycetaceae</taxon>
        <taxon>Streptomyces</taxon>
    </lineage>
</organism>
<evidence type="ECO:0000313" key="3">
    <source>
        <dbReference type="EMBL" id="WTR75233.1"/>
    </source>
</evidence>
<proteinExistence type="predicted"/>
<evidence type="ECO:0000256" key="1">
    <source>
        <dbReference type="SAM" id="MobiDB-lite"/>
    </source>
</evidence>
<gene>
    <name evidence="2" type="ORF">OG814_00055</name>
    <name evidence="3" type="ORF">OG814_41275</name>
</gene>
<dbReference type="RefSeq" id="WP_398171251.1">
    <property type="nucleotide sequence ID" value="NZ_CP108188.1"/>
</dbReference>